<accession>A5BUD2</accession>
<dbReference type="SUPFAM" id="SSF53098">
    <property type="entry name" value="Ribonuclease H-like"/>
    <property type="match status" value="2"/>
</dbReference>
<dbReference type="InterPro" id="IPR041577">
    <property type="entry name" value="RT_RNaseH_2"/>
</dbReference>
<dbReference type="PANTHER" id="PTHR48475:SF1">
    <property type="entry name" value="RNASE H TYPE-1 DOMAIN-CONTAINING PROTEIN"/>
    <property type="match status" value="1"/>
</dbReference>
<name>A5BUD2_VITVI</name>
<feature type="domain" description="Reverse transcriptase/retrotransposon-derived protein RNase H-like" evidence="1">
    <location>
        <begin position="243"/>
        <end position="340"/>
    </location>
</feature>
<dbReference type="Pfam" id="PF17919">
    <property type="entry name" value="RT_RNaseH_2"/>
    <property type="match status" value="1"/>
</dbReference>
<dbReference type="InterPro" id="IPR043502">
    <property type="entry name" value="DNA/RNA_pol_sf"/>
</dbReference>
<dbReference type="PANTHER" id="PTHR48475">
    <property type="entry name" value="RIBONUCLEASE H"/>
    <property type="match status" value="1"/>
</dbReference>
<evidence type="ECO:0000259" key="1">
    <source>
        <dbReference type="Pfam" id="PF17919"/>
    </source>
</evidence>
<dbReference type="AlphaFoldDB" id="A5BUD2"/>
<dbReference type="Gene3D" id="3.30.70.270">
    <property type="match status" value="1"/>
</dbReference>
<dbReference type="InterPro" id="IPR012337">
    <property type="entry name" value="RNaseH-like_sf"/>
</dbReference>
<dbReference type="FunFam" id="3.30.70.270:FF:000020">
    <property type="entry name" value="Transposon Tf2-6 polyprotein-like Protein"/>
    <property type="match status" value="1"/>
</dbReference>
<proteinExistence type="predicted"/>
<dbReference type="Gene3D" id="3.30.420.10">
    <property type="entry name" value="Ribonuclease H-like superfamily/Ribonuclease H"/>
    <property type="match status" value="3"/>
</dbReference>
<protein>
    <recommendedName>
        <fullName evidence="1">Reverse transcriptase/retrotransposon-derived protein RNase H-like domain-containing protein</fullName>
    </recommendedName>
</protein>
<dbReference type="InterPro" id="IPR036397">
    <property type="entry name" value="RNaseH_sf"/>
</dbReference>
<sequence length="770" mass="88121">MVDGVVPHDKYIDEMFAMSMSQIDGIVQPKLASPFDLFGVSIIEVAEEIHTAHALEFSGGDVIVVDDLFEGLVDPVEGASDFVDPPFSFDVLSEFVSRFDDVHDSSFMDLSIFEYLPVSYDIFNIDDDSSSASDPGPIDQKVSLAIGDIEAIDFGTVKEEIQKQLNVGFLSMVEYPEWLANVVPVPKKDDKIRAILDMPTPRIEREIRGFLGRLQYINRFIARLTDICEPIFQILRKSQLTIWDDQCQHAFERIREYLLSPPVLAPPTPSRPLLLYLSVSHIALGCMLAQLDDSGKERAIYYLSKRMLDYETRYVMIERFYLALVWATRRLRHYMTEYSVHLISRLDPLRYLFDSPGLVGQLTRWLVLLTEFDIHYVTHKSIRGSIVADHLALLPVFDGRAIDDDFPYEDVAAVTSILGWCMYFDGVANHSRYGIGVLLIFPHGDHFPRYVRLAFSDRHPATNNIVDLILRQIQGEWKTRDVKLRPYHAYLELLVGRFDDLRYTHLLRAQNQFVDVLATLASMIDIPVDTIVRPLLIESRSVPAYCCLVDEAKFDDGLPWYHDIYQFLRFGAYPETFTTKDKRALRQLATRFMIYHASAYRVMREVHAGVCGSHMGGHMLALWGIDIIGKISPKSSSGYEFILVAIHYFTKWVEATSYARLTSSGVASFIRSHIIYRYGAPHELISNRRTNETVEVTNKNIKRILRRMIETSRDWSKKLLFALWAYRTSFCTSIGATPYSLVYGIEAVLPVEIEMGSLRVALEQQISETD</sequence>
<dbReference type="SUPFAM" id="SSF56672">
    <property type="entry name" value="DNA/RNA polymerases"/>
    <property type="match status" value="1"/>
</dbReference>
<organism evidence="2">
    <name type="scientific">Vitis vinifera</name>
    <name type="common">Grape</name>
    <dbReference type="NCBI Taxonomy" id="29760"/>
    <lineage>
        <taxon>Eukaryota</taxon>
        <taxon>Viridiplantae</taxon>
        <taxon>Streptophyta</taxon>
        <taxon>Embryophyta</taxon>
        <taxon>Tracheophyta</taxon>
        <taxon>Spermatophyta</taxon>
        <taxon>Magnoliopsida</taxon>
        <taxon>eudicotyledons</taxon>
        <taxon>Gunneridae</taxon>
        <taxon>Pentapetalae</taxon>
        <taxon>rosids</taxon>
        <taxon>Vitales</taxon>
        <taxon>Vitaceae</taxon>
        <taxon>Viteae</taxon>
        <taxon>Vitis</taxon>
    </lineage>
</organism>
<dbReference type="GO" id="GO:0003676">
    <property type="term" value="F:nucleic acid binding"/>
    <property type="evidence" value="ECO:0007669"/>
    <property type="project" value="InterPro"/>
</dbReference>
<reference evidence="2" key="1">
    <citation type="journal article" date="2007" name="PLoS ONE">
        <title>The first genome sequence of an elite grapevine cultivar (Pinot noir Vitis vinifera L.): coping with a highly heterozygous genome.</title>
        <authorList>
            <person name="Velasco R."/>
            <person name="Zharkikh A."/>
            <person name="Troggio M."/>
            <person name="Cartwright D.A."/>
            <person name="Cestaro A."/>
            <person name="Pruss D."/>
            <person name="Pindo M."/>
            <person name="FitzGerald L.M."/>
            <person name="Vezzulli S."/>
            <person name="Reid J."/>
            <person name="Malacarne G."/>
            <person name="Iliev D."/>
            <person name="Coppola G."/>
            <person name="Wardell B."/>
            <person name="Micheletti D."/>
            <person name="Macalma T."/>
            <person name="Facci M."/>
            <person name="Mitchell J.T."/>
            <person name="Perazzolli M."/>
            <person name="Eldredge G."/>
            <person name="Gatto P."/>
            <person name="Oyzerski R."/>
            <person name="Moretto M."/>
            <person name="Gutin N."/>
            <person name="Stefanini M."/>
            <person name="Chen Y."/>
            <person name="Segala C."/>
            <person name="Davenport C."/>
            <person name="Dematte L."/>
            <person name="Mraz A."/>
            <person name="Battilana J."/>
            <person name="Stormo K."/>
            <person name="Costa F."/>
            <person name="Tao Q."/>
            <person name="Si-Ammour A."/>
            <person name="Harkins T."/>
            <person name="Lackey A."/>
            <person name="Perbost C."/>
            <person name="Taillon B."/>
            <person name="Stella A."/>
            <person name="Solovyev V."/>
            <person name="Fawcett J.A."/>
            <person name="Sterck L."/>
            <person name="Vandepoele K."/>
            <person name="Grando S.M."/>
            <person name="Toppo S."/>
            <person name="Moser C."/>
            <person name="Lanchbury J."/>
            <person name="Bogden R."/>
            <person name="Skolnick M."/>
            <person name="Sgaramella V."/>
            <person name="Bhatnagar S.K."/>
            <person name="Fontana P."/>
            <person name="Gutin A."/>
            <person name="Van de Peer Y."/>
            <person name="Salamini F."/>
            <person name="Viola R."/>
        </authorList>
    </citation>
    <scope>NUCLEOTIDE SEQUENCE</scope>
</reference>
<evidence type="ECO:0000313" key="2">
    <source>
        <dbReference type="EMBL" id="CAN61778.1"/>
    </source>
</evidence>
<gene>
    <name evidence="2" type="ORF">VITISV_002872</name>
</gene>
<dbReference type="EMBL" id="AM471474">
    <property type="protein sequence ID" value="CAN61778.1"/>
    <property type="molecule type" value="Genomic_DNA"/>
</dbReference>
<dbReference type="CDD" id="cd09274">
    <property type="entry name" value="RNase_HI_RT_Ty3"/>
    <property type="match status" value="1"/>
</dbReference>
<dbReference type="InterPro" id="IPR043128">
    <property type="entry name" value="Rev_trsase/Diguanyl_cyclase"/>
</dbReference>